<dbReference type="EMBL" id="JACCCW010000002">
    <property type="protein sequence ID" value="NYF80121.1"/>
    <property type="molecule type" value="Genomic_DNA"/>
</dbReference>
<dbReference type="RefSeq" id="WP_218892154.1">
    <property type="nucleotide sequence ID" value="NZ_JACCCW010000002.1"/>
</dbReference>
<evidence type="ECO:0000313" key="2">
    <source>
        <dbReference type="EMBL" id="NYF80121.1"/>
    </source>
</evidence>
<dbReference type="GO" id="GO:0016740">
    <property type="term" value="F:transferase activity"/>
    <property type="evidence" value="ECO:0007669"/>
    <property type="project" value="UniProtKB-KW"/>
</dbReference>
<dbReference type="Gene3D" id="3.30.460.10">
    <property type="entry name" value="Beta Polymerase, domain 2"/>
    <property type="match status" value="1"/>
</dbReference>
<evidence type="ECO:0000259" key="1">
    <source>
        <dbReference type="Pfam" id="PF18765"/>
    </source>
</evidence>
<evidence type="ECO:0000313" key="3">
    <source>
        <dbReference type="Proteomes" id="UP000589520"/>
    </source>
</evidence>
<keyword evidence="2" id="KW-0808">Transferase</keyword>
<reference evidence="2 3" key="1">
    <citation type="submission" date="2020-07" db="EMBL/GenBank/DDBJ databases">
        <title>Genomic Encyclopedia of Type Strains, Phase IV (KMG-V): Genome sequencing to study the core and pangenomes of soil and plant-associated prokaryotes.</title>
        <authorList>
            <person name="Whitman W."/>
        </authorList>
    </citation>
    <scope>NUCLEOTIDE SEQUENCE [LARGE SCALE GENOMIC DNA]</scope>
    <source>
        <strain evidence="2 3">X4EP2</strain>
    </source>
</reference>
<name>A0A7Y9PJ75_9BACT</name>
<dbReference type="Proteomes" id="UP000589520">
    <property type="component" value="Unassembled WGS sequence"/>
</dbReference>
<feature type="domain" description="Polymerase beta nucleotidyltransferase" evidence="1">
    <location>
        <begin position="27"/>
        <end position="104"/>
    </location>
</feature>
<accession>A0A7Y9PJ75</accession>
<dbReference type="CDD" id="cd05403">
    <property type="entry name" value="NT_KNTase_like"/>
    <property type="match status" value="1"/>
</dbReference>
<dbReference type="Pfam" id="PF18765">
    <property type="entry name" value="Polbeta"/>
    <property type="match status" value="1"/>
</dbReference>
<organism evidence="2 3">
    <name type="scientific">Granulicella arctica</name>
    <dbReference type="NCBI Taxonomy" id="940613"/>
    <lineage>
        <taxon>Bacteria</taxon>
        <taxon>Pseudomonadati</taxon>
        <taxon>Acidobacteriota</taxon>
        <taxon>Terriglobia</taxon>
        <taxon>Terriglobales</taxon>
        <taxon>Acidobacteriaceae</taxon>
        <taxon>Granulicella</taxon>
    </lineage>
</organism>
<protein>
    <submittedName>
        <fullName evidence="2">Putative nucleotidyltransferase</fullName>
    </submittedName>
</protein>
<dbReference type="AlphaFoldDB" id="A0A7Y9PJ75"/>
<dbReference type="SUPFAM" id="SSF81301">
    <property type="entry name" value="Nucleotidyltransferase"/>
    <property type="match status" value="1"/>
</dbReference>
<dbReference type="InterPro" id="IPR041633">
    <property type="entry name" value="Polbeta"/>
</dbReference>
<proteinExistence type="predicted"/>
<gene>
    <name evidence="2" type="ORF">HDF17_002441</name>
</gene>
<keyword evidence="3" id="KW-1185">Reference proteome</keyword>
<comment type="caution">
    <text evidence="2">The sequence shown here is derived from an EMBL/GenBank/DDBJ whole genome shotgun (WGS) entry which is preliminary data.</text>
</comment>
<dbReference type="InterPro" id="IPR043519">
    <property type="entry name" value="NT_sf"/>
</dbReference>
<sequence length="118" mass="12911">MSQMVSPLPERVHGLYLAPSEWEIVGKILRKHVLGRRVWAFGSRATGMRLKRYSDLDLAVEGSLTLKEESGLADDFDESALPMKVDVVGLEQVEVGFRERIVGDFVVVQAGGVGLKGG</sequence>